<dbReference type="KEGG" id="vg:63026925"/>
<gene>
    <name evidence="2" type="primary">71</name>
    <name evidence="2" type="ORF">SEA_EMOORE_71</name>
</gene>
<dbReference type="Proteomes" id="UP000425480">
    <property type="component" value="Segment"/>
</dbReference>
<accession>A0A649VTQ9</accession>
<proteinExistence type="predicted"/>
<keyword evidence="3" id="KW-1185">Reference proteome</keyword>
<organism evidence="2 3">
    <name type="scientific">Gordonia phage EMoore</name>
    <dbReference type="NCBI Taxonomy" id="2656534"/>
    <lineage>
        <taxon>Viruses</taxon>
        <taxon>Duplodnaviria</taxon>
        <taxon>Heunggongvirae</taxon>
        <taxon>Uroviricota</taxon>
        <taxon>Caudoviricetes</taxon>
        <taxon>Stackebrandtviridae</taxon>
        <taxon>Schenleyvirinae</taxon>
        <taxon>Leonardvirus</taxon>
        <taxon>Leonardvirus emoore</taxon>
    </lineage>
</organism>
<reference evidence="2 3" key="1">
    <citation type="submission" date="2019-10" db="EMBL/GenBank/DDBJ databases">
        <authorList>
            <person name="Case Z.W."/>
            <person name="Garlena R.A."/>
            <person name="Russell D.A."/>
            <person name="Pope W.H."/>
            <person name="Jacobs-Sera D."/>
            <person name="Hatfull G.F."/>
        </authorList>
    </citation>
    <scope>NUCLEOTIDE SEQUENCE [LARGE SCALE GENOMIC DNA]</scope>
</reference>
<evidence type="ECO:0000313" key="3">
    <source>
        <dbReference type="Proteomes" id="UP000425480"/>
    </source>
</evidence>
<dbReference type="EMBL" id="MN586047">
    <property type="protein sequence ID" value="QGJ95856.1"/>
    <property type="molecule type" value="Genomic_DNA"/>
</dbReference>
<dbReference type="GeneID" id="63026925"/>
<evidence type="ECO:0000256" key="1">
    <source>
        <dbReference type="SAM" id="MobiDB-lite"/>
    </source>
</evidence>
<name>A0A649VTQ9_9CAUD</name>
<dbReference type="RefSeq" id="YP_010002377.1">
    <property type="nucleotide sequence ID" value="NC_053243.1"/>
</dbReference>
<protein>
    <submittedName>
        <fullName evidence="2">Uncharacterized protein</fullName>
    </submittedName>
</protein>
<evidence type="ECO:0000313" key="2">
    <source>
        <dbReference type="EMBL" id="QGJ95856.1"/>
    </source>
</evidence>
<sequence length="63" mass="7112">MPRKGEVPQKLPDAWSPDQLDPLDREEVEHLVGYGISYEEAISRLGIGSIATIGRRAHRRNTE</sequence>
<feature type="region of interest" description="Disordered" evidence="1">
    <location>
        <begin position="1"/>
        <end position="22"/>
    </location>
</feature>